<protein>
    <recommendedName>
        <fullName evidence="13">Odorant receptor</fullName>
    </recommendedName>
</protein>
<feature type="transmembrane region" description="Helical" evidence="10">
    <location>
        <begin position="661"/>
        <end position="680"/>
    </location>
</feature>
<evidence type="ECO:0000313" key="12">
    <source>
        <dbReference type="Proteomes" id="UP000594454"/>
    </source>
</evidence>
<evidence type="ECO:0000256" key="10">
    <source>
        <dbReference type="SAM" id="Phobius"/>
    </source>
</evidence>
<feature type="transmembrane region" description="Helical" evidence="10">
    <location>
        <begin position="1057"/>
        <end position="1078"/>
    </location>
</feature>
<dbReference type="EMBL" id="LR899012">
    <property type="protein sequence ID" value="CAD7086949.1"/>
    <property type="molecule type" value="Genomic_DNA"/>
</dbReference>
<feature type="transmembrane region" description="Helical" evidence="10">
    <location>
        <begin position="127"/>
        <end position="148"/>
    </location>
</feature>
<reference evidence="11 12" key="1">
    <citation type="submission" date="2020-11" db="EMBL/GenBank/DDBJ databases">
        <authorList>
            <person name="Wallbank WR R."/>
            <person name="Pardo Diaz C."/>
            <person name="Kozak K."/>
            <person name="Martin S."/>
            <person name="Jiggins C."/>
            <person name="Moest M."/>
            <person name="Warren A I."/>
            <person name="Generalovic N T."/>
            <person name="Byers J.R.P. K."/>
            <person name="Montejo-Kovacevich G."/>
            <person name="Yen C E."/>
        </authorList>
    </citation>
    <scope>NUCLEOTIDE SEQUENCE [LARGE SCALE GENOMIC DNA]</scope>
</reference>
<evidence type="ECO:0000256" key="5">
    <source>
        <dbReference type="ARBA" id="ARBA00022725"/>
    </source>
</evidence>
<keyword evidence="12" id="KW-1185">Reference proteome</keyword>
<feature type="transmembrane region" description="Helical" evidence="10">
    <location>
        <begin position="841"/>
        <end position="861"/>
    </location>
</feature>
<feature type="transmembrane region" description="Helical" evidence="10">
    <location>
        <begin position="1148"/>
        <end position="1170"/>
    </location>
</feature>
<dbReference type="GO" id="GO:0005549">
    <property type="term" value="F:odorant binding"/>
    <property type="evidence" value="ECO:0007669"/>
    <property type="project" value="InterPro"/>
</dbReference>
<evidence type="ECO:0000256" key="1">
    <source>
        <dbReference type="ARBA" id="ARBA00004651"/>
    </source>
</evidence>
<keyword evidence="2" id="KW-1003">Cell membrane</keyword>
<keyword evidence="3" id="KW-0716">Sensory transduction</keyword>
<dbReference type="InParanoid" id="A0A7R8UTU0"/>
<feature type="transmembrane region" description="Helical" evidence="10">
    <location>
        <begin position="560"/>
        <end position="581"/>
    </location>
</feature>
<evidence type="ECO:0000256" key="6">
    <source>
        <dbReference type="ARBA" id="ARBA00022989"/>
    </source>
</evidence>
<feature type="transmembrane region" description="Helical" evidence="10">
    <location>
        <begin position="778"/>
        <end position="798"/>
    </location>
</feature>
<keyword evidence="8" id="KW-0675">Receptor</keyword>
<evidence type="ECO:0000256" key="7">
    <source>
        <dbReference type="ARBA" id="ARBA00023136"/>
    </source>
</evidence>
<feature type="transmembrane region" description="Helical" evidence="10">
    <location>
        <begin position="443"/>
        <end position="465"/>
    </location>
</feature>
<dbReference type="Proteomes" id="UP000594454">
    <property type="component" value="Chromosome 4"/>
</dbReference>
<feature type="transmembrane region" description="Helical" evidence="10">
    <location>
        <begin position="867"/>
        <end position="889"/>
    </location>
</feature>
<feature type="transmembrane region" description="Helical" evidence="10">
    <location>
        <begin position="253"/>
        <end position="278"/>
    </location>
</feature>
<evidence type="ECO:0000256" key="4">
    <source>
        <dbReference type="ARBA" id="ARBA00022692"/>
    </source>
</evidence>
<dbReference type="Pfam" id="PF02949">
    <property type="entry name" value="7tm_6"/>
    <property type="match status" value="4"/>
</dbReference>
<dbReference type="GO" id="GO:0007165">
    <property type="term" value="P:signal transduction"/>
    <property type="evidence" value="ECO:0007669"/>
    <property type="project" value="UniProtKB-KW"/>
</dbReference>
<dbReference type="PANTHER" id="PTHR21137:SF35">
    <property type="entry name" value="ODORANT RECEPTOR 19A-RELATED"/>
    <property type="match status" value="1"/>
</dbReference>
<keyword evidence="9" id="KW-0807">Transducer</keyword>
<dbReference type="PANTHER" id="PTHR21137">
    <property type="entry name" value="ODORANT RECEPTOR"/>
    <property type="match status" value="1"/>
</dbReference>
<feature type="transmembrane region" description="Helical" evidence="10">
    <location>
        <begin position="471"/>
        <end position="491"/>
    </location>
</feature>
<feature type="transmembrane region" description="Helical" evidence="10">
    <location>
        <begin position="750"/>
        <end position="772"/>
    </location>
</feature>
<proteinExistence type="predicted"/>
<sequence length="1207" mass="140238">MRNLERMHSYEGLRVLWTGWTLQGVYTVENYQFQHVLHVIGIFFAINIITPAMFVGQLFFVENFKDLLGIITMGLCVVICGYKYLIVLMKRRKLVRIRVIMEQLDLRPTTESQRDYMANVCKRCNRLAWIVISCYFVVNTLFEVSAALSHRQNLVFPVWVPYDWRNSAFLYWMTWSYQVLAQCNFCVQQTANDVTGPIYLSLLNTHLRVIMGRIARLTNDPKKSDWENCKELIGCIEDHRLIMDVFDILQGTVSYIIFLQFIGTALVCSMNILLYFLYPLSTAEILTIMLFLVAEIFQILPCCYFSNEFMSSTDEFVDAIYSSDWTDQGPQYKKLMIIFMEMTQQTKVIIAGKVIPVTLATFVSAIAQFIFCVQQAANDVTGPIYLSVLTTHLRCIMGRIENLRHDPKKTDLENCKDLIDCIEDHRLIMDVFEILQGTVSYTILFQFIGTACVFSMNILLYFLYTLSMTEVLIILLFLVAEIVEILPCCYFSNEFMSSTDEFVTAIYSTDWTDQGPEFKKLMIIFMEMTQQTKVIIAGKIIPVTLATFVSLFFVESFKELLGNLTMGLCLIICGYKYLIFLMMRRHLVRIRETWERLDVRPTTKLQREHMESICKRCNRLATLMFSSYMTVNALFVIHAGFSHRERLAFPVWVPYDWSNSAVLYWITWMYQGIAQFFFCVQQAGNDVTGPIFLYILKTHLKIIMGRIENISPDPNKSDWENCQELIDCIEDHRLIMDVFDVLQGTVSYTILFQFIGTAIVFCMNILLYFLYTLSLTEVLILMLFLFAEIVEILPCCYFSNEFMSSTDEFVTAIYSTDWTGQNPKFKKLMIIFMEMTQETKVIIAGKIIPVTLATFVSLFYVESFKELLSNLTMGLCLIICGYKYVIILLMRRHLVRIRDVLEKLDVRPTTESQRDYMERICKRCNTLAWIVFICYIVVNTLFELNAALSHRQNLVFPVWVPYDWTKSATLYWITWLYQVIAQFVFCVQQAANDSTGPVYLYILNTHLRIIMGRIENLKPDPNKSDLENCKEFTDCVEDHRLIMNIFDILQGTVSYTIFLQFIGTALVFCMNILLYFLYSLSLTEVLTIMLFLVAEILQILPCCYFSNKFMSSTDDFVNAIYSSDWTGQGPKFKSLLITFMEMTQQTKVIVAGKIIPVTLATFVSVSRIVVDLFHFKIARFKDLRTNDTFFGKPTCLVDLPLDLISRI</sequence>
<evidence type="ECO:0008006" key="13">
    <source>
        <dbReference type="Google" id="ProtNLM"/>
    </source>
</evidence>
<keyword evidence="6 10" id="KW-1133">Transmembrane helix</keyword>
<feature type="transmembrane region" description="Helical" evidence="10">
    <location>
        <begin position="1085"/>
        <end position="1107"/>
    </location>
</feature>
<dbReference type="AlphaFoldDB" id="A0A7R8UTU0"/>
<feature type="transmembrane region" description="Helical" evidence="10">
    <location>
        <begin position="927"/>
        <end position="948"/>
    </location>
</feature>
<dbReference type="GO" id="GO:0005886">
    <property type="term" value="C:plasma membrane"/>
    <property type="evidence" value="ECO:0007669"/>
    <property type="project" value="UniProtKB-SubCell"/>
</dbReference>
<keyword evidence="4 10" id="KW-0812">Transmembrane</keyword>
<feature type="transmembrane region" description="Helical" evidence="10">
    <location>
        <begin position="67"/>
        <end position="88"/>
    </location>
</feature>
<name>A0A7R8UTU0_HERIL</name>
<feature type="transmembrane region" description="Helical" evidence="10">
    <location>
        <begin position="534"/>
        <end position="554"/>
    </location>
</feature>
<organism evidence="11 12">
    <name type="scientific">Hermetia illucens</name>
    <name type="common">Black soldier fly</name>
    <dbReference type="NCBI Taxonomy" id="343691"/>
    <lineage>
        <taxon>Eukaryota</taxon>
        <taxon>Metazoa</taxon>
        <taxon>Ecdysozoa</taxon>
        <taxon>Arthropoda</taxon>
        <taxon>Hexapoda</taxon>
        <taxon>Insecta</taxon>
        <taxon>Pterygota</taxon>
        <taxon>Neoptera</taxon>
        <taxon>Endopterygota</taxon>
        <taxon>Diptera</taxon>
        <taxon>Brachycera</taxon>
        <taxon>Stratiomyomorpha</taxon>
        <taxon>Stratiomyidae</taxon>
        <taxon>Hermetiinae</taxon>
        <taxon>Hermetia</taxon>
    </lineage>
</organism>
<dbReference type="GO" id="GO:0004984">
    <property type="term" value="F:olfactory receptor activity"/>
    <property type="evidence" value="ECO:0007669"/>
    <property type="project" value="InterPro"/>
</dbReference>
<keyword evidence="5" id="KW-0552">Olfaction</keyword>
<evidence type="ECO:0000256" key="3">
    <source>
        <dbReference type="ARBA" id="ARBA00022606"/>
    </source>
</evidence>
<gene>
    <name evidence="11" type="ORF">HERILL_LOCUS9685</name>
</gene>
<feature type="transmembrane region" description="Helical" evidence="10">
    <location>
        <begin position="285"/>
        <end position="307"/>
    </location>
</feature>
<keyword evidence="7 10" id="KW-0472">Membrane</keyword>
<evidence type="ECO:0000256" key="8">
    <source>
        <dbReference type="ARBA" id="ARBA00023170"/>
    </source>
</evidence>
<dbReference type="InterPro" id="IPR004117">
    <property type="entry name" value="7tm6_olfct_rcpt"/>
</dbReference>
<feature type="transmembrane region" description="Helical" evidence="10">
    <location>
        <begin position="36"/>
        <end position="61"/>
    </location>
</feature>
<feature type="transmembrane region" description="Helical" evidence="10">
    <location>
        <begin position="620"/>
        <end position="641"/>
    </location>
</feature>
<comment type="subcellular location">
    <subcellularLocation>
        <location evidence="1">Cell membrane</location>
        <topology evidence="1">Multi-pass membrane protein</topology>
    </subcellularLocation>
</comment>
<feature type="transmembrane region" description="Helical" evidence="10">
    <location>
        <begin position="968"/>
        <end position="986"/>
    </location>
</feature>
<accession>A0A7R8UTU0</accession>
<feature type="transmembrane region" description="Helical" evidence="10">
    <location>
        <begin position="348"/>
        <end position="371"/>
    </location>
</feature>
<dbReference type="OrthoDB" id="5846619at2759"/>
<evidence type="ECO:0000313" key="11">
    <source>
        <dbReference type="EMBL" id="CAD7086949.1"/>
    </source>
</evidence>
<evidence type="ECO:0000256" key="9">
    <source>
        <dbReference type="ARBA" id="ARBA00023224"/>
    </source>
</evidence>
<evidence type="ECO:0000256" key="2">
    <source>
        <dbReference type="ARBA" id="ARBA00022475"/>
    </source>
</evidence>